<evidence type="ECO:0000313" key="4">
    <source>
        <dbReference type="EMBL" id="AKK04409.1"/>
    </source>
</evidence>
<dbReference type="RefSeq" id="WP_047260834.1">
    <property type="nucleotide sequence ID" value="NZ_CP011542.1"/>
</dbReference>
<feature type="domain" description="PPM-type phosphatase" evidence="3">
    <location>
        <begin position="4"/>
        <end position="234"/>
    </location>
</feature>
<gene>
    <name evidence="4" type="primary">ppp</name>
    <name evidence="4" type="ORF">CMUST_00250</name>
</gene>
<proteinExistence type="predicted"/>
<evidence type="ECO:0000256" key="2">
    <source>
        <dbReference type="SAM" id="Phobius"/>
    </source>
</evidence>
<dbReference type="SMART" id="SM00331">
    <property type="entry name" value="PP2C_SIG"/>
    <property type="match status" value="1"/>
</dbReference>
<dbReference type="KEGG" id="cmv:CMUST_00250"/>
<keyword evidence="2" id="KW-0812">Transmembrane</keyword>
<organism evidence="4 5">
    <name type="scientific">Corynebacterium mustelae</name>
    <dbReference type="NCBI Taxonomy" id="571915"/>
    <lineage>
        <taxon>Bacteria</taxon>
        <taxon>Bacillati</taxon>
        <taxon>Actinomycetota</taxon>
        <taxon>Actinomycetes</taxon>
        <taxon>Mycobacteriales</taxon>
        <taxon>Corynebacteriaceae</taxon>
        <taxon>Corynebacterium</taxon>
    </lineage>
</organism>
<dbReference type="PATRIC" id="fig|571915.4.peg.52"/>
<dbReference type="Pfam" id="PF13672">
    <property type="entry name" value="PP2C_2"/>
    <property type="match status" value="1"/>
</dbReference>
<evidence type="ECO:0000259" key="3">
    <source>
        <dbReference type="PROSITE" id="PS51746"/>
    </source>
</evidence>
<keyword evidence="2" id="KW-0472">Membrane</keyword>
<reference evidence="4 5" key="1">
    <citation type="journal article" date="2015" name="Genome Announc.">
        <title>Complete Genome Sequence of the Type Strain Corynebacterium mustelae DSM 45274, Isolated from Various Tissues of a Male Ferret with Lethal Sepsis.</title>
        <authorList>
            <person name="Ruckert C."/>
            <person name="Eimer J."/>
            <person name="Winkler A."/>
            <person name="Tauch A."/>
        </authorList>
    </citation>
    <scope>NUCLEOTIDE SEQUENCE [LARGE SCALE GENOMIC DNA]</scope>
    <source>
        <strain evidence="4 5">DSM 45274</strain>
    </source>
</reference>
<evidence type="ECO:0000313" key="5">
    <source>
        <dbReference type="Proteomes" id="UP000035199"/>
    </source>
</evidence>
<dbReference type="InterPro" id="IPR036457">
    <property type="entry name" value="PPM-type-like_dom_sf"/>
</dbReference>
<feature type="region of interest" description="Disordered" evidence="1">
    <location>
        <begin position="435"/>
        <end position="474"/>
    </location>
</feature>
<dbReference type="PROSITE" id="PS51746">
    <property type="entry name" value="PPM_2"/>
    <property type="match status" value="1"/>
</dbReference>
<feature type="compositionally biased region" description="Polar residues" evidence="1">
    <location>
        <begin position="439"/>
        <end position="467"/>
    </location>
</feature>
<reference evidence="5" key="2">
    <citation type="submission" date="2015-05" db="EMBL/GenBank/DDBJ databases">
        <title>Complete genome sequence of Corynebacterium mustelae DSM 45274, isolated from various tissues of a male ferret with lethal sepsis.</title>
        <authorList>
            <person name="Ruckert C."/>
            <person name="Albersmeier A."/>
            <person name="Winkler A."/>
            <person name="Tauch A."/>
        </authorList>
    </citation>
    <scope>NUCLEOTIDE SEQUENCE [LARGE SCALE GENOMIC DNA]</scope>
    <source>
        <strain evidence="5">DSM 45274</strain>
    </source>
</reference>
<dbReference type="GO" id="GO:0004722">
    <property type="term" value="F:protein serine/threonine phosphatase activity"/>
    <property type="evidence" value="ECO:0007669"/>
    <property type="project" value="UniProtKB-EC"/>
</dbReference>
<sequence>MKLNYSIGSDRGLVRKNNEDSAYAGANLLALADGMGGHAAGEVASQIMISHIKELDADPGDNDMLALLASVADDANHAIARRIREKPETDGMGTTLTSLMFNGTEFGLCHVGDSRGYRLRDGQLEQITSDDTYVQSLVDRGELDPEDVSTHPQRSMILKAYTGRAVEPTLHMLDAKPGDRLMLCSDGLSDPVTFSTIQTILTEEATPEDCVNRLIELALRSGGPDNVTVLVADVVDDDYESSKLPTVPVTAGAINGETQEDPRPDTAAGRAAIAISAARESQAITPKLSNDTDSTPPGGVEKPRKKRKGLKRGLFFLIVLIALGGGLFFANNVIKERYFITTTPDSQILVIHQGLNSDILGGLWNTPYQEACLTANGNLTMISYGEKENCNRFKLVDLKESARASVATLPGGDYGEVLQQMQRLADEALPVCVTRESEAQTQKDSQQPSQSNEPTTTATDGNLNTPGVTCREVK</sequence>
<protein>
    <submittedName>
        <fullName evidence="4">Serine/threonine protein phosphatase</fullName>
        <ecNumber evidence="4">3.1.3.16</ecNumber>
    </submittedName>
</protein>
<keyword evidence="4" id="KW-0378">Hydrolase</keyword>
<name>A0A0G3GTF0_9CORY</name>
<dbReference type="Proteomes" id="UP000035199">
    <property type="component" value="Chromosome"/>
</dbReference>
<evidence type="ECO:0000256" key="1">
    <source>
        <dbReference type="SAM" id="MobiDB-lite"/>
    </source>
</evidence>
<dbReference type="Gene3D" id="3.60.40.10">
    <property type="entry name" value="PPM-type phosphatase domain"/>
    <property type="match status" value="1"/>
</dbReference>
<dbReference type="OrthoDB" id="9801841at2"/>
<dbReference type="EC" id="3.1.3.16" evidence="4"/>
<feature type="region of interest" description="Disordered" evidence="1">
    <location>
        <begin position="282"/>
        <end position="306"/>
    </location>
</feature>
<feature type="transmembrane region" description="Helical" evidence="2">
    <location>
        <begin position="314"/>
        <end position="334"/>
    </location>
</feature>
<keyword evidence="5" id="KW-1185">Reference proteome</keyword>
<keyword evidence="2" id="KW-1133">Transmembrane helix</keyword>
<dbReference type="EMBL" id="CP011542">
    <property type="protein sequence ID" value="AKK04409.1"/>
    <property type="molecule type" value="Genomic_DNA"/>
</dbReference>
<dbReference type="STRING" id="571915.CMUST_00250"/>
<dbReference type="CDD" id="cd00143">
    <property type="entry name" value="PP2Cc"/>
    <property type="match status" value="1"/>
</dbReference>
<dbReference type="AlphaFoldDB" id="A0A0G3GTF0"/>
<accession>A0A0G3GTF0</accession>
<dbReference type="SUPFAM" id="SSF81606">
    <property type="entry name" value="PP2C-like"/>
    <property type="match status" value="1"/>
</dbReference>
<dbReference type="SMART" id="SM00332">
    <property type="entry name" value="PP2Cc"/>
    <property type="match status" value="1"/>
</dbReference>
<dbReference type="InterPro" id="IPR001932">
    <property type="entry name" value="PPM-type_phosphatase-like_dom"/>
</dbReference>